<keyword evidence="3" id="KW-1185">Reference proteome</keyword>
<feature type="transmembrane region" description="Helical" evidence="1">
    <location>
        <begin position="50"/>
        <end position="72"/>
    </location>
</feature>
<evidence type="ECO:0000313" key="2">
    <source>
        <dbReference type="EMBL" id="ASZ74884.1"/>
    </source>
</evidence>
<proteinExistence type="predicted"/>
<gene>
    <name evidence="2" type="ORF">SEA_TRINA_70</name>
</gene>
<dbReference type="EMBL" id="MF668286">
    <property type="protein sequence ID" value="ASZ74884.1"/>
    <property type="molecule type" value="Genomic_DNA"/>
</dbReference>
<sequence length="133" mass="15286">MSKTGKGFWESMLQPINPNLSILIGLLNVLYGLWLFIPDEDLAIYQYLDFFIPGQVWGVILVGLGASMMYINRKYSPRAQVKPMYLNAIIWSIITGFTALGDVTNNIWILMLFVCIYSIFVASNFWVNWEYGK</sequence>
<keyword evidence="1" id="KW-0812">Transmembrane</keyword>
<accession>A0A2D1ADC6</accession>
<keyword evidence="1" id="KW-1133">Transmembrane helix</keyword>
<reference evidence="3" key="1">
    <citation type="submission" date="2017-08" db="EMBL/GenBank/DDBJ databases">
        <authorList>
            <person name="de Groot N.N."/>
        </authorList>
    </citation>
    <scope>NUCLEOTIDE SEQUENCE [LARGE SCALE GENOMIC DNA]</scope>
</reference>
<protein>
    <submittedName>
        <fullName evidence="2">Uncharacterized protein</fullName>
    </submittedName>
</protein>
<feature type="transmembrane region" description="Helical" evidence="1">
    <location>
        <begin position="84"/>
        <end position="101"/>
    </location>
</feature>
<evidence type="ECO:0000313" key="3">
    <source>
        <dbReference type="Proteomes" id="UP000231419"/>
    </source>
</evidence>
<feature type="transmembrane region" description="Helical" evidence="1">
    <location>
        <begin position="107"/>
        <end position="127"/>
    </location>
</feature>
<keyword evidence="1" id="KW-0472">Membrane</keyword>
<name>A0A2D1ADC6_9CAUD</name>
<evidence type="ECO:0000256" key="1">
    <source>
        <dbReference type="SAM" id="Phobius"/>
    </source>
</evidence>
<organism evidence="2 3">
    <name type="scientific">Rhodococcus phage Trina</name>
    <dbReference type="NCBI Taxonomy" id="2027905"/>
    <lineage>
        <taxon>Viruses</taxon>
        <taxon>Duplodnaviria</taxon>
        <taxon>Heunggongvirae</taxon>
        <taxon>Uroviricota</taxon>
        <taxon>Caudoviricetes</taxon>
        <taxon>Trinavirus</taxon>
        <taxon>Trinavirus trina</taxon>
    </lineage>
</organism>
<feature type="transmembrane region" description="Helical" evidence="1">
    <location>
        <begin position="20"/>
        <end position="38"/>
    </location>
</feature>
<dbReference type="Proteomes" id="UP000231419">
    <property type="component" value="Segment"/>
</dbReference>